<evidence type="ECO:0000313" key="3">
    <source>
        <dbReference type="EMBL" id="OBR95550.1"/>
    </source>
</evidence>
<evidence type="ECO:0000313" key="2">
    <source>
        <dbReference type="EMBL" id="OAA94180.1"/>
    </source>
</evidence>
<dbReference type="EMBL" id="LITQ01000007">
    <property type="protein sequence ID" value="OAA94180.1"/>
    <property type="molecule type" value="Genomic_DNA"/>
</dbReference>
<dbReference type="Pfam" id="PF04122">
    <property type="entry name" value="CW_binding_2"/>
    <property type="match status" value="3"/>
</dbReference>
<dbReference type="InterPro" id="IPR051922">
    <property type="entry name" value="Bact_Sporulation_Assoc"/>
</dbReference>
<dbReference type="Gene3D" id="3.40.50.12090">
    <property type="match status" value="2"/>
</dbReference>
<dbReference type="EMBL" id="LROR01000037">
    <property type="protein sequence ID" value="OBR95550.1"/>
    <property type="molecule type" value="Genomic_DNA"/>
</dbReference>
<proteinExistence type="predicted"/>
<reference evidence="3 5" key="2">
    <citation type="journal article" date="2016" name="Front. Microbiol.">
        <title>Industrial Acetogenic Biocatalysts: A Comparative Metabolic and Genomic Analysis.</title>
        <authorList>
            <person name="Bengelsdorf F."/>
            <person name="Poehlein A."/>
            <person name="Sonja S."/>
            <person name="Erz C."/>
            <person name="Hummel T."/>
            <person name="Hoffmeister S."/>
            <person name="Daniel R."/>
            <person name="Durre P."/>
        </authorList>
    </citation>
    <scope>NUCLEOTIDE SEQUENCE [LARGE SCALE GENOMIC DNA]</scope>
    <source>
        <strain evidence="3 5">PTA-10522</strain>
    </source>
</reference>
<protein>
    <submittedName>
        <fullName evidence="2">N-acetylmuramoyl-L-alanine amidase LytC</fullName>
        <ecNumber evidence="2">3.5.1.28</ecNumber>
    </submittedName>
</protein>
<dbReference type="GO" id="GO:0008745">
    <property type="term" value="F:N-acetylmuramoyl-L-alanine amidase activity"/>
    <property type="evidence" value="ECO:0007669"/>
    <property type="project" value="UniProtKB-EC"/>
</dbReference>
<comment type="caution">
    <text evidence="2">The sequence shown here is derived from an EMBL/GenBank/DDBJ whole genome shotgun (WGS) entry which is preliminary data.</text>
</comment>
<gene>
    <name evidence="2" type="primary">lytC_17</name>
    <name evidence="3" type="synonym">lytC_13</name>
    <name evidence="3" type="ORF">CLCOS_13430</name>
    <name evidence="2" type="ORF">WX73_03327</name>
</gene>
<dbReference type="EC" id="3.5.1.28" evidence="2"/>
<keyword evidence="2" id="KW-0378">Hydrolase</keyword>
<feature type="region of interest" description="Disordered" evidence="1">
    <location>
        <begin position="366"/>
        <end position="394"/>
    </location>
</feature>
<dbReference type="Proteomes" id="UP000093694">
    <property type="component" value="Unassembled WGS sequence"/>
</dbReference>
<evidence type="ECO:0000313" key="4">
    <source>
        <dbReference type="Proteomes" id="UP000077384"/>
    </source>
</evidence>
<feature type="compositionally biased region" description="Low complexity" evidence="1">
    <location>
        <begin position="382"/>
        <end position="394"/>
    </location>
</feature>
<reference evidence="2 4" key="1">
    <citation type="journal article" date="2015" name="Biotechnol. Bioeng.">
        <title>Genome sequence and phenotypic characterization of Caulobacter segnis.</title>
        <authorList>
            <person name="Patel S."/>
            <person name="Fletcher B."/>
            <person name="Scott D.C."/>
            <person name="Ely B."/>
        </authorList>
    </citation>
    <scope>NUCLEOTIDE SEQUENCE [LARGE SCALE GENOMIC DNA]</scope>
    <source>
        <strain evidence="2 4">PS02</strain>
    </source>
</reference>
<evidence type="ECO:0000313" key="5">
    <source>
        <dbReference type="Proteomes" id="UP000093694"/>
    </source>
</evidence>
<keyword evidence="5" id="KW-1185">Reference proteome</keyword>
<evidence type="ECO:0000256" key="1">
    <source>
        <dbReference type="SAM" id="MobiDB-lite"/>
    </source>
</evidence>
<dbReference type="PANTHER" id="PTHR30032:SF8">
    <property type="entry name" value="GERMINATION-SPECIFIC N-ACETYLMURAMOYL-L-ALANINE AMIDASE"/>
    <property type="match status" value="1"/>
</dbReference>
<dbReference type="PATRIC" id="fig|1705578.3.peg.3396"/>
<dbReference type="Proteomes" id="UP000077384">
    <property type="component" value="Unassembled WGS sequence"/>
</dbReference>
<accession>A0A170NNR1</accession>
<dbReference type="PANTHER" id="PTHR30032">
    <property type="entry name" value="N-ACETYLMURAMOYL-L-ALANINE AMIDASE-RELATED"/>
    <property type="match status" value="1"/>
</dbReference>
<sequence length="646" mass="68307">MILLVLEKYVFEIGYICNKLFNEEIYNNLEGLLMQKKSKKVLSACSIASLLVTTTAVSANVKAADSGINRVGGANRYETATKVADSGWTSSDYAIVANGEGYADALCATPLAKANNAPILLTTGDSSNSLEQNELNELKKLNVKHVIVIGGTGVVPDSILNSIKGQVPDVERIGGQDRYETSAKIAEKLGTPTKAVIASGEGYADALSAGPAAAINGMPILLSRAGSLPGAISSYLNAHSQITQTYVIGGTASISDSILNSLPSAKRLGGQTRYDTNVAVLKEFASSFKFNSIYAALGDGPLGNEFADALTGGALAAKLGNPLVITGKTISSSTASFLKEKGFTNSTLTVLGGTASIPDSVASDIKGDIGNSSTPGGGSSGGSSTTGTDLTSSLKSGSGVLATAYEKYRDKINKNSQYSQYFTVDNNSSELNDTSYVNIDLTSRSSEINSIKDVFTKAKIRYAINSSGIITNTTQFNNDITKINDKLKSNFGNVTINNGGLLTFLGTLGSQYFDTNGLKADKIQAVIQSHPEDTTGARAYTDFQNEVNNQVDKYFTENAAGKSLASETPKLIYDDLYQLNEIYDINNSKIMFNVSDGTYKAVQELVNNFILPNYDSNYNGGTYRVYLNGGDYVNVKVNPASTSSAE</sequence>
<dbReference type="InterPro" id="IPR007253">
    <property type="entry name" value="Cell_wall-bd_2"/>
</dbReference>
<organism evidence="2 4">
    <name type="scientific">Clostridium coskatii</name>
    <dbReference type="NCBI Taxonomy" id="1705578"/>
    <lineage>
        <taxon>Bacteria</taxon>
        <taxon>Bacillati</taxon>
        <taxon>Bacillota</taxon>
        <taxon>Clostridia</taxon>
        <taxon>Eubacteriales</taxon>
        <taxon>Clostridiaceae</taxon>
        <taxon>Clostridium</taxon>
    </lineage>
</organism>
<dbReference type="AlphaFoldDB" id="A0A170NNR1"/>
<name>A0A170NNR1_9CLOT</name>